<evidence type="ECO:0000259" key="2">
    <source>
        <dbReference type="Pfam" id="PF07486"/>
    </source>
</evidence>
<dbReference type="EMBL" id="JACICF010000001">
    <property type="protein sequence ID" value="MBB3763006.1"/>
    <property type="molecule type" value="Genomic_DNA"/>
</dbReference>
<keyword evidence="4" id="KW-1185">Reference proteome</keyword>
<proteinExistence type="predicted"/>
<dbReference type="Gene3D" id="1.10.10.2520">
    <property type="entry name" value="Cell wall hydrolase SleB, domain 1"/>
    <property type="match status" value="1"/>
</dbReference>
<gene>
    <name evidence="3" type="ORF">FHS50_000029</name>
</gene>
<comment type="caution">
    <text evidence="3">The sequence shown here is derived from an EMBL/GenBank/DDBJ whole genome shotgun (WGS) entry which is preliminary data.</text>
</comment>
<evidence type="ECO:0000313" key="4">
    <source>
        <dbReference type="Proteomes" id="UP000578569"/>
    </source>
</evidence>
<feature type="domain" description="Cell wall hydrolase SleB" evidence="2">
    <location>
        <begin position="118"/>
        <end position="225"/>
    </location>
</feature>
<protein>
    <recommendedName>
        <fullName evidence="2">Cell wall hydrolase SleB domain-containing protein</fullName>
    </recommendedName>
</protein>
<dbReference type="InterPro" id="IPR011105">
    <property type="entry name" value="Cell_wall_hydrolase_SleB"/>
</dbReference>
<evidence type="ECO:0000313" key="3">
    <source>
        <dbReference type="EMBL" id="MBB3763006.1"/>
    </source>
</evidence>
<dbReference type="InterPro" id="IPR042047">
    <property type="entry name" value="SleB_dom1"/>
</dbReference>
<dbReference type="Proteomes" id="UP000578569">
    <property type="component" value="Unassembled WGS sequence"/>
</dbReference>
<feature type="compositionally biased region" description="Low complexity" evidence="1">
    <location>
        <begin position="310"/>
        <end position="320"/>
    </location>
</feature>
<evidence type="ECO:0000256" key="1">
    <source>
        <dbReference type="SAM" id="MobiDB-lite"/>
    </source>
</evidence>
<accession>A0A839YVE1</accession>
<dbReference type="AlphaFoldDB" id="A0A839YVE1"/>
<name>A0A839YVE1_9SPHN</name>
<dbReference type="RefSeq" id="WP_183932343.1">
    <property type="nucleotide sequence ID" value="NZ_JACICF010000001.1"/>
</dbReference>
<feature type="region of interest" description="Disordered" evidence="1">
    <location>
        <begin position="262"/>
        <end position="338"/>
    </location>
</feature>
<reference evidence="3 4" key="1">
    <citation type="submission" date="2020-08" db="EMBL/GenBank/DDBJ databases">
        <title>Genomic Encyclopedia of Type Strains, Phase IV (KMG-IV): sequencing the most valuable type-strain genomes for metagenomic binning, comparative biology and taxonomic classification.</title>
        <authorList>
            <person name="Goeker M."/>
        </authorList>
    </citation>
    <scope>NUCLEOTIDE SEQUENCE [LARGE SCALE GENOMIC DNA]</scope>
    <source>
        <strain evidence="3 4">DSM 24194</strain>
    </source>
</reference>
<dbReference type="GO" id="GO:0016787">
    <property type="term" value="F:hydrolase activity"/>
    <property type="evidence" value="ECO:0007669"/>
    <property type="project" value="InterPro"/>
</dbReference>
<sequence>MIRRLASLRPARVEVAALCAAALLIAISTGQPDEAAAPNSATALLAPAEAQALVSATEGNALADYRAVGQSAEMINAAMPFSRGGLDTARPFAPRGGLDDARAHLCLTQAIYYEAGFEPVVGRRAVAQVVLNRVRHPAFAASVCGVVYEGAKKPVCQFSFTCDGSLDRRPAAAAWAEARRIAREALDGRVEPSVGTATHYHADYVAPRWAPMLAKVEKIGTHIFYRWPGNWGRRPAFVQGYHGEPLGADALRPVHYLGKRMTRPEENEASPAPVPEGPRIARADNDVGGLLDTSKGWTLDIPAPEDSGHAAQAIARLQAAPSQSPADRPAATISQGAR</sequence>
<organism evidence="3 4">
    <name type="scientific">Sphingomicrobium lutaoense</name>
    <dbReference type="NCBI Taxonomy" id="515949"/>
    <lineage>
        <taxon>Bacteria</taxon>
        <taxon>Pseudomonadati</taxon>
        <taxon>Pseudomonadota</taxon>
        <taxon>Alphaproteobacteria</taxon>
        <taxon>Sphingomonadales</taxon>
        <taxon>Sphingomonadaceae</taxon>
        <taxon>Sphingomicrobium</taxon>
    </lineage>
</organism>
<dbReference type="Pfam" id="PF07486">
    <property type="entry name" value="Hydrolase_2"/>
    <property type="match status" value="1"/>
</dbReference>